<organism evidence="3 4">
    <name type="scientific">Methylobacterium symbioticum</name>
    <dbReference type="NCBI Taxonomy" id="2584084"/>
    <lineage>
        <taxon>Bacteria</taxon>
        <taxon>Pseudomonadati</taxon>
        <taxon>Pseudomonadota</taxon>
        <taxon>Alphaproteobacteria</taxon>
        <taxon>Hyphomicrobiales</taxon>
        <taxon>Methylobacteriaceae</taxon>
        <taxon>Methylobacterium</taxon>
    </lineage>
</organism>
<sequence>MPRFIAALLVLCAPALAAPAHRQPTPDSLRSGTEAASAGREGAAAGPSKPKGPDDGGARSRDWDRTVRRSLGGVCRGC</sequence>
<feature type="signal peptide" evidence="2">
    <location>
        <begin position="1"/>
        <end position="17"/>
    </location>
</feature>
<accession>A0A509EFE3</accession>
<feature type="chain" id="PRO_5021501561" evidence="2">
    <location>
        <begin position="18"/>
        <end position="78"/>
    </location>
</feature>
<feature type="compositionally biased region" description="Basic and acidic residues" evidence="1">
    <location>
        <begin position="51"/>
        <end position="67"/>
    </location>
</feature>
<protein>
    <submittedName>
        <fullName evidence="3">Uncharacterized protein</fullName>
    </submittedName>
</protein>
<feature type="compositionally biased region" description="Low complexity" evidence="1">
    <location>
        <begin position="31"/>
        <end position="49"/>
    </location>
</feature>
<evidence type="ECO:0000313" key="3">
    <source>
        <dbReference type="EMBL" id="VUD72911.1"/>
    </source>
</evidence>
<evidence type="ECO:0000256" key="1">
    <source>
        <dbReference type="SAM" id="MobiDB-lite"/>
    </source>
</evidence>
<proteinExistence type="predicted"/>
<keyword evidence="2" id="KW-0732">Signal</keyword>
<gene>
    <name evidence="3" type="ORF">MET9862_03518</name>
</gene>
<keyword evidence="4" id="KW-1185">Reference proteome</keyword>
<name>A0A509EFE3_9HYPH</name>
<dbReference type="EMBL" id="CABFPH010000053">
    <property type="protein sequence ID" value="VUD72911.1"/>
    <property type="molecule type" value="Genomic_DNA"/>
</dbReference>
<feature type="region of interest" description="Disordered" evidence="1">
    <location>
        <begin position="19"/>
        <end position="78"/>
    </location>
</feature>
<evidence type="ECO:0000313" key="4">
    <source>
        <dbReference type="Proteomes" id="UP000410984"/>
    </source>
</evidence>
<reference evidence="3 4" key="1">
    <citation type="submission" date="2019-06" db="EMBL/GenBank/DDBJ databases">
        <authorList>
            <person name="Rodrigo-Torres L."/>
            <person name="Arahal R. D."/>
            <person name="Lucena T."/>
        </authorList>
    </citation>
    <scope>NUCLEOTIDE SEQUENCE [LARGE SCALE GENOMIC DNA]</scope>
    <source>
        <strain evidence="3 4">SB0023/3</strain>
    </source>
</reference>
<dbReference type="AlphaFoldDB" id="A0A509EFE3"/>
<dbReference type="Proteomes" id="UP000410984">
    <property type="component" value="Unassembled WGS sequence"/>
</dbReference>
<evidence type="ECO:0000256" key="2">
    <source>
        <dbReference type="SAM" id="SignalP"/>
    </source>
</evidence>